<evidence type="ECO:0000256" key="7">
    <source>
        <dbReference type="ARBA" id="ARBA00022759"/>
    </source>
</evidence>
<dbReference type="CDD" id="cd09272">
    <property type="entry name" value="RNase_HI_RT_Ty1"/>
    <property type="match status" value="1"/>
</dbReference>
<gene>
    <name evidence="19" type="ORF">Tci_329191</name>
</gene>
<feature type="domain" description="Integrase catalytic" evidence="18">
    <location>
        <begin position="309"/>
        <end position="503"/>
    </location>
</feature>
<dbReference type="InterPro" id="IPR039537">
    <property type="entry name" value="Retrotran_Ty1/copia-like"/>
</dbReference>
<keyword evidence="16" id="KW-0175">Coiled coil</keyword>
<keyword evidence="13" id="KW-0239">DNA-directed DNA polymerase</keyword>
<evidence type="ECO:0000256" key="2">
    <source>
        <dbReference type="ARBA" id="ARBA00022612"/>
    </source>
</evidence>
<dbReference type="EMBL" id="BKCJ010116376">
    <property type="protein sequence ID" value="GEX57216.1"/>
    <property type="molecule type" value="Genomic_DNA"/>
</dbReference>
<dbReference type="SUPFAM" id="SSF53098">
    <property type="entry name" value="Ribonuclease H-like"/>
    <property type="match status" value="1"/>
</dbReference>
<dbReference type="GO" id="GO:0008233">
    <property type="term" value="F:peptidase activity"/>
    <property type="evidence" value="ECO:0007669"/>
    <property type="project" value="UniProtKB-KW"/>
</dbReference>
<evidence type="ECO:0000313" key="19">
    <source>
        <dbReference type="EMBL" id="GEX57216.1"/>
    </source>
</evidence>
<comment type="caution">
    <text evidence="19">The sequence shown here is derived from an EMBL/GenBank/DDBJ whole genome shotgun (WGS) entry which is preliminary data.</text>
</comment>
<keyword evidence="7" id="KW-0255">Endonuclease</keyword>
<feature type="coiled-coil region" evidence="16">
    <location>
        <begin position="96"/>
        <end position="123"/>
    </location>
</feature>
<dbReference type="InterPro" id="IPR001584">
    <property type="entry name" value="Integrase_cat-core"/>
</dbReference>
<evidence type="ECO:0000256" key="3">
    <source>
        <dbReference type="ARBA" id="ARBA00022670"/>
    </source>
</evidence>
<evidence type="ECO:0000256" key="8">
    <source>
        <dbReference type="ARBA" id="ARBA00022801"/>
    </source>
</evidence>
<dbReference type="Pfam" id="PF22936">
    <property type="entry name" value="Pol_BBD"/>
    <property type="match status" value="1"/>
</dbReference>
<dbReference type="AlphaFoldDB" id="A0A699HBD9"/>
<evidence type="ECO:0000256" key="4">
    <source>
        <dbReference type="ARBA" id="ARBA00022722"/>
    </source>
</evidence>
<dbReference type="InterPro" id="IPR054722">
    <property type="entry name" value="PolX-like_BBD"/>
</dbReference>
<keyword evidence="13" id="KW-0548">Nucleotidyltransferase</keyword>
<dbReference type="GO" id="GO:0003887">
    <property type="term" value="F:DNA-directed DNA polymerase activity"/>
    <property type="evidence" value="ECO:0007669"/>
    <property type="project" value="UniProtKB-KW"/>
</dbReference>
<keyword evidence="11" id="KW-0229">DNA integration</keyword>
<dbReference type="GO" id="GO:0003676">
    <property type="term" value="F:nucleic acid binding"/>
    <property type="evidence" value="ECO:0007669"/>
    <property type="project" value="InterPro"/>
</dbReference>
<keyword evidence="5" id="KW-0479">Metal-binding</keyword>
<organism evidence="19">
    <name type="scientific">Tanacetum cinerariifolium</name>
    <name type="common">Dalmatian daisy</name>
    <name type="synonym">Chrysanthemum cinerariifolium</name>
    <dbReference type="NCBI Taxonomy" id="118510"/>
    <lineage>
        <taxon>Eukaryota</taxon>
        <taxon>Viridiplantae</taxon>
        <taxon>Streptophyta</taxon>
        <taxon>Embryophyta</taxon>
        <taxon>Tracheophyta</taxon>
        <taxon>Spermatophyta</taxon>
        <taxon>Magnoliopsida</taxon>
        <taxon>eudicotyledons</taxon>
        <taxon>Gunneridae</taxon>
        <taxon>Pentapetalae</taxon>
        <taxon>asterids</taxon>
        <taxon>campanulids</taxon>
        <taxon>Asterales</taxon>
        <taxon>Asteraceae</taxon>
        <taxon>Asteroideae</taxon>
        <taxon>Anthemideae</taxon>
        <taxon>Anthemidinae</taxon>
        <taxon>Tanacetum</taxon>
    </lineage>
</organism>
<dbReference type="InterPro" id="IPR036397">
    <property type="entry name" value="RNaseH_sf"/>
</dbReference>
<evidence type="ECO:0000256" key="5">
    <source>
        <dbReference type="ARBA" id="ARBA00022723"/>
    </source>
</evidence>
<dbReference type="GO" id="GO:0015074">
    <property type="term" value="P:DNA integration"/>
    <property type="evidence" value="ECO:0007669"/>
    <property type="project" value="UniProtKB-KW"/>
</dbReference>
<dbReference type="GO" id="GO:0046872">
    <property type="term" value="F:metal ion binding"/>
    <property type="evidence" value="ECO:0007669"/>
    <property type="project" value="UniProtKB-KW"/>
</dbReference>
<evidence type="ECO:0000256" key="16">
    <source>
        <dbReference type="SAM" id="Coils"/>
    </source>
</evidence>
<sequence length="640" mass="72528">MHNSINAAGSRDHPPMLGMGRYAQCQSRFLRYIDTRPNGNFLRKCILQGPYTLSTVTIPDVPATDDTPVFLQQLQPEWSRFMTIVKQQHDLDTVSYHKLFDVLKQYQKEVNEIRAERIAKNANPLALIAAAQQYPYHYYQVPKPHRSLAPPSKNHLLPYIMQLPNTKNDQNAEDERVALANLIVNLTLDTEENKKILNQLKKENASLIQELEECKSNLEESNTTRDSCLIALQYKQTELVKYMTFNDHTVDYDKLEHLKAQLQENNISISELKKLIEKCKGKSMETKFDKPYVVRQPNAQRIPKPSILGKSTPFSDSLERKKIVQLILFIVDSGCTKHMTGNLKLLCNFVEKYLGTVRFGNDQFAPVLGYGDLIQENIMINKVYYVKGLIAISSRDIEFLNKTLNAFFKEEGIKHQTSTPPTPEHNGVVERRNRTLVEAARTMLLAFKLLLDIISITTRVGSFFGPLYDEFYNTGTSSVNKSFSPTDNSKQQDTPPKTNIQSSTELTTPTNVNAKENNDNQAEDTQMDVKTAFLNGPLNEEVYVAQPDGFVNLDHPKKGLPFKESSIWIEASSKSLDSDFKLTAFSDVDHAGCLDTRKSTSGGIQFLCDKLVSQMSKKQDFTVMSSAEAEYVALFASFLK</sequence>
<dbReference type="GO" id="GO:0005524">
    <property type="term" value="F:ATP binding"/>
    <property type="evidence" value="ECO:0007669"/>
    <property type="project" value="UniProtKB-KW"/>
</dbReference>
<feature type="compositionally biased region" description="Polar residues" evidence="17">
    <location>
        <begin position="480"/>
        <end position="520"/>
    </location>
</feature>
<dbReference type="Gene3D" id="3.30.420.10">
    <property type="entry name" value="Ribonuclease H-like superfamily/Ribonuclease H"/>
    <property type="match status" value="1"/>
</dbReference>
<keyword evidence="14" id="KW-0917">Virion maturation</keyword>
<keyword evidence="2" id="KW-1188">Viral release from host cell</keyword>
<dbReference type="GO" id="GO:0003964">
    <property type="term" value="F:RNA-directed DNA polymerase activity"/>
    <property type="evidence" value="ECO:0007669"/>
    <property type="project" value="UniProtKB-KW"/>
</dbReference>
<comment type="function">
    <text evidence="1">The aspartyl protease (PR) mediates the proteolytic cleavages of the Gag and Gag-Pol polyproteins after assembly of the VLP.</text>
</comment>
<keyword evidence="9" id="KW-0067">ATP-binding</keyword>
<dbReference type="InterPro" id="IPR012337">
    <property type="entry name" value="RNaseH-like_sf"/>
</dbReference>
<keyword evidence="8" id="KW-0378">Hydrolase</keyword>
<evidence type="ECO:0000256" key="6">
    <source>
        <dbReference type="ARBA" id="ARBA00022741"/>
    </source>
</evidence>
<dbReference type="PANTHER" id="PTHR42648">
    <property type="entry name" value="TRANSPOSASE, PUTATIVE-RELATED"/>
    <property type="match status" value="1"/>
</dbReference>
<evidence type="ECO:0000256" key="11">
    <source>
        <dbReference type="ARBA" id="ARBA00022908"/>
    </source>
</evidence>
<evidence type="ECO:0000256" key="12">
    <source>
        <dbReference type="ARBA" id="ARBA00022918"/>
    </source>
</evidence>
<evidence type="ECO:0000256" key="14">
    <source>
        <dbReference type="ARBA" id="ARBA00023113"/>
    </source>
</evidence>
<feature type="region of interest" description="Disordered" evidence="17">
    <location>
        <begin position="480"/>
        <end position="524"/>
    </location>
</feature>
<keyword evidence="3" id="KW-0645">Protease</keyword>
<keyword evidence="6" id="KW-0547">Nucleotide-binding</keyword>
<name>A0A699HBD9_TANCI</name>
<keyword evidence="15" id="KW-0233">DNA recombination</keyword>
<dbReference type="GO" id="GO:0006310">
    <property type="term" value="P:DNA recombination"/>
    <property type="evidence" value="ECO:0007669"/>
    <property type="project" value="UniProtKB-KW"/>
</dbReference>
<evidence type="ECO:0000256" key="15">
    <source>
        <dbReference type="ARBA" id="ARBA00023172"/>
    </source>
</evidence>
<keyword evidence="12" id="KW-0695">RNA-directed DNA polymerase</keyword>
<reference evidence="19" key="1">
    <citation type="journal article" date="2019" name="Sci. Rep.">
        <title>Draft genome of Tanacetum cinerariifolium, the natural source of mosquito coil.</title>
        <authorList>
            <person name="Yamashiro T."/>
            <person name="Shiraishi A."/>
            <person name="Satake H."/>
            <person name="Nakayama K."/>
        </authorList>
    </citation>
    <scope>NUCLEOTIDE SEQUENCE</scope>
</reference>
<keyword evidence="10" id="KW-0460">Magnesium</keyword>
<keyword evidence="13" id="KW-0808">Transferase</keyword>
<dbReference type="PROSITE" id="PS50994">
    <property type="entry name" value="INTEGRASE"/>
    <property type="match status" value="1"/>
</dbReference>
<dbReference type="GO" id="GO:0004519">
    <property type="term" value="F:endonuclease activity"/>
    <property type="evidence" value="ECO:0007669"/>
    <property type="project" value="UniProtKB-KW"/>
</dbReference>
<evidence type="ECO:0000256" key="10">
    <source>
        <dbReference type="ARBA" id="ARBA00022842"/>
    </source>
</evidence>
<evidence type="ECO:0000259" key="18">
    <source>
        <dbReference type="PROSITE" id="PS50994"/>
    </source>
</evidence>
<accession>A0A699HBD9</accession>
<proteinExistence type="predicted"/>
<evidence type="ECO:0000256" key="13">
    <source>
        <dbReference type="ARBA" id="ARBA00022932"/>
    </source>
</evidence>
<keyword evidence="4" id="KW-0540">Nuclease</keyword>
<feature type="coiled-coil region" evidence="16">
    <location>
        <begin position="190"/>
        <end position="275"/>
    </location>
</feature>
<evidence type="ECO:0000256" key="1">
    <source>
        <dbReference type="ARBA" id="ARBA00002180"/>
    </source>
</evidence>
<dbReference type="GO" id="GO:0006508">
    <property type="term" value="P:proteolysis"/>
    <property type="evidence" value="ECO:0007669"/>
    <property type="project" value="UniProtKB-KW"/>
</dbReference>
<evidence type="ECO:0000256" key="17">
    <source>
        <dbReference type="SAM" id="MobiDB-lite"/>
    </source>
</evidence>
<evidence type="ECO:0000256" key="9">
    <source>
        <dbReference type="ARBA" id="ARBA00022840"/>
    </source>
</evidence>
<protein>
    <submittedName>
        <fullName evidence="19">Integrase, catalytic region, zinc finger, CCHC-type, peptidase aspartic, catalytic</fullName>
    </submittedName>
</protein>
<dbReference type="PANTHER" id="PTHR42648:SF11">
    <property type="entry name" value="TRANSPOSON TY4-P GAG-POL POLYPROTEIN"/>
    <property type="match status" value="1"/>
</dbReference>